<protein>
    <submittedName>
        <fullName evidence="1">Uncharacterized protein</fullName>
    </submittedName>
</protein>
<comment type="caution">
    <text evidence="1">The sequence shown here is derived from an EMBL/GenBank/DDBJ whole genome shotgun (WGS) entry which is preliminary data.</text>
</comment>
<accession>A0A6I3LID9</accession>
<dbReference type="Proteomes" id="UP000438760">
    <property type="component" value="Unassembled WGS sequence"/>
</dbReference>
<dbReference type="EMBL" id="WMJX01000073">
    <property type="protein sequence ID" value="MTG99389.1"/>
    <property type="molecule type" value="Genomic_DNA"/>
</dbReference>
<organism evidence="1 2">
    <name type="scientific">Myroides albus</name>
    <dbReference type="NCBI Taxonomy" id="2562892"/>
    <lineage>
        <taxon>Bacteria</taxon>
        <taxon>Pseudomonadati</taxon>
        <taxon>Bacteroidota</taxon>
        <taxon>Flavobacteriia</taxon>
        <taxon>Flavobacteriales</taxon>
        <taxon>Flavobacteriaceae</taxon>
        <taxon>Myroides</taxon>
    </lineage>
</organism>
<proteinExistence type="predicted"/>
<dbReference type="RefSeq" id="WP_155093378.1">
    <property type="nucleotide sequence ID" value="NZ_WMJX01000073.1"/>
</dbReference>
<keyword evidence="2" id="KW-1185">Reference proteome</keyword>
<dbReference type="OrthoDB" id="1417895at2"/>
<reference evidence="1 2" key="1">
    <citation type="submission" date="2019-11" db="EMBL/GenBank/DDBJ databases">
        <title>Genome of Strain BIT-d1.</title>
        <authorList>
            <person name="Yang Y."/>
        </authorList>
    </citation>
    <scope>NUCLEOTIDE SEQUENCE [LARGE SCALE GENOMIC DNA]</scope>
    <source>
        <strain evidence="1 2">BIT-d1</strain>
    </source>
</reference>
<gene>
    <name evidence="1" type="ORF">GJV76_14885</name>
</gene>
<name>A0A6I3LID9_9FLAO</name>
<evidence type="ECO:0000313" key="2">
    <source>
        <dbReference type="Proteomes" id="UP000438760"/>
    </source>
</evidence>
<evidence type="ECO:0000313" key="1">
    <source>
        <dbReference type="EMBL" id="MTG99389.1"/>
    </source>
</evidence>
<sequence>MKQRVNILFFILFSIKMIGQVGIGVENPVVNFDINPKGIQVENPEDRYIRLEGLERKPEYLRKIVLNQDGDLATMDYSSDNFNLKTIKYVKSKRTVHTGKSANVMDPSKDQITLEMDLEVTLSPNTDNILFLEYDVPIYIYNNKENNLIVVGYVGVTLTKVEEDTTLVELDQGSRKLTNYESKINSEGDVFLGVSITGKAIDQISNTETVNKVVKYKLYGYVEKGRYDNIDKEVYFGNANGEIESLGIGVFNGIIYEKIISTY</sequence>
<dbReference type="AlphaFoldDB" id="A0A6I3LID9"/>